<comment type="subcellular location">
    <subcellularLocation>
        <location evidence="1 6">Plastid</location>
        <location evidence="1 6">Chloroplast</location>
    </subcellularLocation>
</comment>
<dbReference type="PANTHER" id="PTHR36083:SF1">
    <property type="entry name" value="LARGE RIBOSOMAL SUBUNIT PROTEIN BL32C"/>
    <property type="match status" value="1"/>
</dbReference>
<dbReference type="GO" id="GO:0003735">
    <property type="term" value="F:structural constituent of ribosome"/>
    <property type="evidence" value="ECO:0007669"/>
    <property type="project" value="InterPro"/>
</dbReference>
<dbReference type="EMBL" id="KP136829">
    <property type="protein sequence ID" value="AJE61524.1"/>
    <property type="molecule type" value="Genomic_DNA"/>
</dbReference>
<reference evidence="8" key="2">
    <citation type="journal article" date="2018" name="Am. J. Bot.">
        <title>Order-level fern plastome phylogenomics: new insights from Hymenophyllales.</title>
        <authorList>
            <person name="Kuo L.Y."/>
            <person name="Qi X."/>
            <person name="Ma H."/>
            <person name="Li F.W."/>
        </authorList>
    </citation>
    <scope>NUCLEOTIDE SEQUENCE</scope>
</reference>
<keyword evidence="7" id="KW-0934">Plastid</keyword>
<evidence type="ECO:0000256" key="5">
    <source>
        <dbReference type="ARBA" id="ARBA00035280"/>
    </source>
</evidence>
<accession>A0A0B5ED66</accession>
<dbReference type="GO" id="GO:0015934">
    <property type="term" value="C:large ribosomal subunit"/>
    <property type="evidence" value="ECO:0007669"/>
    <property type="project" value="InterPro"/>
</dbReference>
<dbReference type="PANTHER" id="PTHR36083">
    <property type="entry name" value="50S RIBOSOMAL PROTEIN L32, CHLOROPLASTIC"/>
    <property type="match status" value="1"/>
</dbReference>
<geneLocation type="chloroplast" evidence="7"/>
<name>A0A0B5ED66_9MONI</name>
<dbReference type="EMBL" id="MH269299">
    <property type="protein sequence ID" value="AXX76463.1"/>
    <property type="molecule type" value="Genomic_DNA"/>
</dbReference>
<comment type="similarity">
    <text evidence="2 6">Belongs to the bacterial ribosomal protein bL32 family.</text>
</comment>
<sequence>MAVPKKRTSRSRRKIRNHIWKTQTNEVASKAFSPAKSILTGRSRSFYYVTNEKISETGQ</sequence>
<keyword evidence="3 6" id="KW-0689">Ribosomal protein</keyword>
<evidence type="ECO:0000256" key="6">
    <source>
        <dbReference type="HAMAP-Rule" id="MF_00340"/>
    </source>
</evidence>
<evidence type="ECO:0000313" key="7">
    <source>
        <dbReference type="EMBL" id="AJE61524.1"/>
    </source>
</evidence>
<keyword evidence="7" id="KW-0150">Chloroplast</keyword>
<evidence type="ECO:0000313" key="8">
    <source>
        <dbReference type="EMBL" id="AXX76463.1"/>
    </source>
</evidence>
<dbReference type="HAMAP" id="MF_00340">
    <property type="entry name" value="Ribosomal_bL32"/>
    <property type="match status" value="1"/>
</dbReference>
<dbReference type="InterPro" id="IPR002677">
    <property type="entry name" value="Ribosomal_bL32"/>
</dbReference>
<dbReference type="GO" id="GO:0006412">
    <property type="term" value="P:translation"/>
    <property type="evidence" value="ECO:0007669"/>
    <property type="project" value="UniProtKB-UniRule"/>
</dbReference>
<dbReference type="SUPFAM" id="SSF57829">
    <property type="entry name" value="Zn-binding ribosomal proteins"/>
    <property type="match status" value="1"/>
</dbReference>
<dbReference type="InterPro" id="IPR011332">
    <property type="entry name" value="Ribosomal_zn-bd"/>
</dbReference>
<protein>
    <recommendedName>
        <fullName evidence="5 6">Large ribosomal subunit protein bL32c</fullName>
    </recommendedName>
</protein>
<evidence type="ECO:0000256" key="1">
    <source>
        <dbReference type="ARBA" id="ARBA00004229"/>
    </source>
</evidence>
<evidence type="ECO:0000256" key="4">
    <source>
        <dbReference type="ARBA" id="ARBA00023274"/>
    </source>
</evidence>
<dbReference type="GO" id="GO:0009507">
    <property type="term" value="C:chloroplast"/>
    <property type="evidence" value="ECO:0007669"/>
    <property type="project" value="UniProtKB-SubCell"/>
</dbReference>
<evidence type="ECO:0000256" key="2">
    <source>
        <dbReference type="ARBA" id="ARBA00008560"/>
    </source>
</evidence>
<dbReference type="AlphaFoldDB" id="A0A0B5ED66"/>
<dbReference type="InterPro" id="IPR044958">
    <property type="entry name" value="Ribosomal_bL32_plant/cyanobact"/>
</dbReference>
<evidence type="ECO:0000256" key="3">
    <source>
        <dbReference type="ARBA" id="ARBA00022980"/>
    </source>
</evidence>
<keyword evidence="4 6" id="KW-0687">Ribonucleoprotein</keyword>
<gene>
    <name evidence="6 7" type="primary">rpl32</name>
    <name evidence="7" type="ORF">PJ53_066</name>
</gene>
<proteinExistence type="inferred from homology"/>
<organism evidence="7">
    <name type="scientific">Dipteris conjugata</name>
    <dbReference type="NCBI Taxonomy" id="32108"/>
    <lineage>
        <taxon>Eukaryota</taxon>
        <taxon>Viridiplantae</taxon>
        <taxon>Streptophyta</taxon>
        <taxon>Embryophyta</taxon>
        <taxon>Tracheophyta</taxon>
        <taxon>Polypodiopsida</taxon>
        <taxon>Polypodiidae</taxon>
        <taxon>Gleicheniales</taxon>
        <taxon>Dipteridaceae</taxon>
        <taxon>Dipteris</taxon>
    </lineage>
</organism>
<dbReference type="Pfam" id="PF01783">
    <property type="entry name" value="Ribosomal_L32p"/>
    <property type="match status" value="1"/>
</dbReference>
<reference evidence="7" key="1">
    <citation type="submission" date="2014-11" db="EMBL/GenBank/DDBJ databases">
        <title>An exploration of fern genomes.</title>
        <authorList>
            <person name="Marchant D.B."/>
            <person name="Der J.P."/>
            <person name="Sessa E.B."/>
            <person name="Wolf P.G."/>
        </authorList>
    </citation>
    <scope>NUCLEOTIDE SEQUENCE</scope>
</reference>